<dbReference type="Proteomes" id="UP000825890">
    <property type="component" value="Unassembled WGS sequence"/>
</dbReference>
<evidence type="ECO:0000313" key="2">
    <source>
        <dbReference type="Proteomes" id="UP000825890"/>
    </source>
</evidence>
<reference evidence="1 2" key="1">
    <citation type="submission" date="2021-01" db="EMBL/GenBank/DDBJ databases">
        <title>Cercospora kikuchii MAFF 305040 whole genome shotgun sequence.</title>
        <authorList>
            <person name="Kashiwa T."/>
            <person name="Suzuki T."/>
        </authorList>
    </citation>
    <scope>NUCLEOTIDE SEQUENCE [LARGE SCALE GENOMIC DNA]</scope>
    <source>
        <strain evidence="1 2">MAFF 305040</strain>
    </source>
</reference>
<evidence type="ECO:0000313" key="1">
    <source>
        <dbReference type="EMBL" id="GIZ45944.1"/>
    </source>
</evidence>
<organism evidence="1 2">
    <name type="scientific">Cercospora kikuchii</name>
    <dbReference type="NCBI Taxonomy" id="84275"/>
    <lineage>
        <taxon>Eukaryota</taxon>
        <taxon>Fungi</taxon>
        <taxon>Dikarya</taxon>
        <taxon>Ascomycota</taxon>
        <taxon>Pezizomycotina</taxon>
        <taxon>Dothideomycetes</taxon>
        <taxon>Dothideomycetidae</taxon>
        <taxon>Mycosphaerellales</taxon>
        <taxon>Mycosphaerellaceae</taxon>
        <taxon>Cercospora</taxon>
    </lineage>
</organism>
<protein>
    <submittedName>
        <fullName evidence="1">Uncharacterized protein</fullName>
    </submittedName>
</protein>
<accession>A0A9P3FJT5</accession>
<gene>
    <name evidence="1" type="ORF">CKM354_000909000</name>
</gene>
<dbReference type="EMBL" id="BOLY01000006">
    <property type="protein sequence ID" value="GIZ45944.1"/>
    <property type="molecule type" value="Genomic_DNA"/>
</dbReference>
<dbReference type="AlphaFoldDB" id="A0A9P3FJT5"/>
<name>A0A9P3FJT5_9PEZI</name>
<keyword evidence="2" id="KW-1185">Reference proteome</keyword>
<proteinExistence type="predicted"/>
<sequence>MVYYKYATAKLKRALPQMEEQKVAESVAKGESEGDFSDFVMVEKDNIPTDTAPYAQGGQGGAKRQACTMICTTHKNDVCDNCWDKVASNRLSQRGHAPKVYCTQCGNHINEIELEKRLSSKYLLEYIGAKYEMAVARIRGQDVTWEYADRDGDGESTGKFVLVKKSDVWTEGACNGEAGNKWNAGQACAIM</sequence>
<dbReference type="GeneID" id="68294665"/>
<dbReference type="RefSeq" id="XP_044660431.1">
    <property type="nucleotide sequence ID" value="XM_044804496.1"/>
</dbReference>
<comment type="caution">
    <text evidence="1">The sequence shown here is derived from an EMBL/GenBank/DDBJ whole genome shotgun (WGS) entry which is preliminary data.</text>
</comment>
<dbReference type="OrthoDB" id="10325897at2759"/>